<dbReference type="EMBL" id="JAKROA010000001">
    <property type="protein sequence ID" value="KAL5113100.1"/>
    <property type="molecule type" value="Genomic_DNA"/>
</dbReference>
<sequence length="183" mass="20206">MFGCGKACLLLFNAQWSLSITWTLSGGHTAELMSYLRLLPPNYSPRIYVVASNDNLSGEKALEFENTRLNNDLPRARGVGQSYITSIFTTCYAIVVAALLVLKHCPRLVLCNGPGTCVPVCLAAWRASAAPAVFLSPVACFTTFAWSMLWSSGLTWLRNILELRILVFSPDDIMFSIFSLLFL</sequence>
<evidence type="ECO:0000256" key="3">
    <source>
        <dbReference type="ARBA" id="ARBA00017467"/>
    </source>
</evidence>
<evidence type="ECO:0000313" key="11">
    <source>
        <dbReference type="Proteomes" id="UP001651158"/>
    </source>
</evidence>
<feature type="transmembrane region" description="Helical" evidence="8">
    <location>
        <begin position="83"/>
        <end position="102"/>
    </location>
</feature>
<dbReference type="PANTHER" id="PTHR12154">
    <property type="entry name" value="GLYCOSYL TRANSFERASE-RELATED"/>
    <property type="match status" value="1"/>
</dbReference>
<dbReference type="Proteomes" id="UP001651158">
    <property type="component" value="Unassembled WGS sequence"/>
</dbReference>
<protein>
    <recommendedName>
        <fullName evidence="3">UDP-N-acetylglucosamine transferase subunit ALG14</fullName>
    </recommendedName>
</protein>
<evidence type="ECO:0000256" key="4">
    <source>
        <dbReference type="ARBA" id="ARBA00022692"/>
    </source>
</evidence>
<evidence type="ECO:0000256" key="7">
    <source>
        <dbReference type="ARBA" id="ARBA00023136"/>
    </source>
</evidence>
<feature type="transmembrane region" description="Helical" evidence="8">
    <location>
        <begin position="133"/>
        <end position="151"/>
    </location>
</feature>
<evidence type="ECO:0000256" key="6">
    <source>
        <dbReference type="ARBA" id="ARBA00022989"/>
    </source>
</evidence>
<proteinExistence type="inferred from homology"/>
<dbReference type="PANTHER" id="PTHR12154:SF4">
    <property type="entry name" value="UDP-N-ACETYLGLUCOSAMINE TRANSFERASE SUBUNIT ALG14 HOMOLOG"/>
    <property type="match status" value="1"/>
</dbReference>
<evidence type="ECO:0000256" key="8">
    <source>
        <dbReference type="SAM" id="Phobius"/>
    </source>
</evidence>
<dbReference type="Pfam" id="PF08660">
    <property type="entry name" value="Alg14"/>
    <property type="match status" value="1"/>
</dbReference>
<accession>A0ABR4QU69</accession>
<reference evidence="10 11" key="1">
    <citation type="journal article" date="2022" name="Front. Cell. Infect. Microbiol.">
        <title>The Genomes of Two Strains of Taenia crassiceps the Animal Model for the Study of Human Cysticercosis.</title>
        <authorList>
            <person name="Bobes R.J."/>
            <person name="Estrada K."/>
            <person name="Rios-Valencia D.G."/>
            <person name="Calderon-Gallegos A."/>
            <person name="de la Torre P."/>
            <person name="Carrero J.C."/>
            <person name="Sanchez-Flores A."/>
            <person name="Laclette J.P."/>
        </authorList>
    </citation>
    <scope>NUCLEOTIDE SEQUENCE [LARGE SCALE GENOMIC DNA]</scope>
    <source>
        <strain evidence="10">WFUcys</strain>
    </source>
</reference>
<keyword evidence="4 8" id="KW-0812">Transmembrane</keyword>
<evidence type="ECO:0000256" key="5">
    <source>
        <dbReference type="ARBA" id="ARBA00022824"/>
    </source>
</evidence>
<feature type="transmembrane region" description="Helical" evidence="8">
    <location>
        <begin position="109"/>
        <end position="127"/>
    </location>
</feature>
<organism evidence="10 11">
    <name type="scientific">Taenia crassiceps</name>
    <dbReference type="NCBI Taxonomy" id="6207"/>
    <lineage>
        <taxon>Eukaryota</taxon>
        <taxon>Metazoa</taxon>
        <taxon>Spiralia</taxon>
        <taxon>Lophotrochozoa</taxon>
        <taxon>Platyhelminthes</taxon>
        <taxon>Cestoda</taxon>
        <taxon>Eucestoda</taxon>
        <taxon>Cyclophyllidea</taxon>
        <taxon>Taeniidae</taxon>
        <taxon>Taenia</taxon>
    </lineage>
</organism>
<keyword evidence="7 8" id="KW-0472">Membrane</keyword>
<name>A0ABR4QU69_9CEST</name>
<evidence type="ECO:0000256" key="9">
    <source>
        <dbReference type="SAM" id="SignalP"/>
    </source>
</evidence>
<comment type="similarity">
    <text evidence="2">Belongs to the ALG14 family.</text>
</comment>
<evidence type="ECO:0000256" key="1">
    <source>
        <dbReference type="ARBA" id="ARBA00004389"/>
    </source>
</evidence>
<comment type="caution">
    <text evidence="10">The sequence shown here is derived from an EMBL/GenBank/DDBJ whole genome shotgun (WGS) entry which is preliminary data.</text>
</comment>
<evidence type="ECO:0000313" key="10">
    <source>
        <dbReference type="EMBL" id="KAL5113100.1"/>
    </source>
</evidence>
<keyword evidence="6 8" id="KW-1133">Transmembrane helix</keyword>
<keyword evidence="5" id="KW-0256">Endoplasmic reticulum</keyword>
<dbReference type="Gene3D" id="3.40.50.2000">
    <property type="entry name" value="Glycogen Phosphorylase B"/>
    <property type="match status" value="1"/>
</dbReference>
<feature type="chain" id="PRO_5046185737" description="UDP-N-acetylglucosamine transferase subunit ALG14" evidence="9">
    <location>
        <begin position="20"/>
        <end position="183"/>
    </location>
</feature>
<evidence type="ECO:0000256" key="2">
    <source>
        <dbReference type="ARBA" id="ARBA00009731"/>
    </source>
</evidence>
<comment type="subcellular location">
    <subcellularLocation>
        <location evidence="1">Endoplasmic reticulum membrane</location>
        <topology evidence="1">Single-pass membrane protein</topology>
    </subcellularLocation>
</comment>
<feature type="signal peptide" evidence="9">
    <location>
        <begin position="1"/>
        <end position="19"/>
    </location>
</feature>
<keyword evidence="11" id="KW-1185">Reference proteome</keyword>
<keyword evidence="9" id="KW-0732">Signal</keyword>
<dbReference type="InterPro" id="IPR013969">
    <property type="entry name" value="Oligosacch_biosynth_Alg14"/>
</dbReference>
<gene>
    <name evidence="10" type="ORF">TcWFU_010366</name>
</gene>